<sequence>MGQHEREHLKNMNILKRIFGASKPVASASQSKLSQDEAWQIALAQEISIAMLRQIPEDWTSAQLVLEPTENGLGTGMRHSAITPQGADGFRLKDAQFATPNMEVMAATRKLELAWVKRGSTFKRVTITAVSDGDDWQIKSECEYD</sequence>
<gene>
    <name evidence="1" type="ORF">CCAX7_28190</name>
</gene>
<evidence type="ECO:0000313" key="2">
    <source>
        <dbReference type="Proteomes" id="UP000287394"/>
    </source>
</evidence>
<name>A0A402CTF1_9BACT</name>
<dbReference type="RefSeq" id="WP_301002512.1">
    <property type="nucleotide sequence ID" value="NZ_AP025739.1"/>
</dbReference>
<dbReference type="AlphaFoldDB" id="A0A402CTF1"/>
<reference evidence="1 2" key="1">
    <citation type="journal article" date="2019" name="Int. J. Syst. Evol. Microbiol.">
        <title>Capsulimonas corticalis gen. nov., sp. nov., an aerobic capsulated bacterium, of a novel bacterial order, Capsulimonadales ord. nov., of the class Armatimonadia of the phylum Armatimonadetes.</title>
        <authorList>
            <person name="Li J."/>
            <person name="Kudo C."/>
            <person name="Tonouchi A."/>
        </authorList>
    </citation>
    <scope>NUCLEOTIDE SEQUENCE [LARGE SCALE GENOMIC DNA]</scope>
    <source>
        <strain evidence="1 2">AX-7</strain>
    </source>
</reference>
<dbReference type="EMBL" id="AP025739">
    <property type="protein sequence ID" value="BDI30768.1"/>
    <property type="molecule type" value="Genomic_DNA"/>
</dbReference>
<organism evidence="1 2">
    <name type="scientific">Capsulimonas corticalis</name>
    <dbReference type="NCBI Taxonomy" id="2219043"/>
    <lineage>
        <taxon>Bacteria</taxon>
        <taxon>Bacillati</taxon>
        <taxon>Armatimonadota</taxon>
        <taxon>Armatimonadia</taxon>
        <taxon>Capsulimonadales</taxon>
        <taxon>Capsulimonadaceae</taxon>
        <taxon>Capsulimonas</taxon>
    </lineage>
</organism>
<protein>
    <submittedName>
        <fullName evidence="1">Uncharacterized protein</fullName>
    </submittedName>
</protein>
<keyword evidence="2" id="KW-1185">Reference proteome</keyword>
<dbReference type="Proteomes" id="UP000287394">
    <property type="component" value="Chromosome"/>
</dbReference>
<proteinExistence type="predicted"/>
<evidence type="ECO:0000313" key="1">
    <source>
        <dbReference type="EMBL" id="BDI30768.1"/>
    </source>
</evidence>
<accession>A0A402CTF1</accession>
<dbReference type="KEGG" id="ccot:CCAX7_28190"/>